<evidence type="ECO:0000256" key="5">
    <source>
        <dbReference type="ARBA" id="ARBA00022430"/>
    </source>
</evidence>
<organism evidence="14">
    <name type="scientific">marine sediment metagenome</name>
    <dbReference type="NCBI Taxonomy" id="412755"/>
    <lineage>
        <taxon>unclassified sequences</taxon>
        <taxon>metagenomes</taxon>
        <taxon>ecological metagenomes</taxon>
    </lineage>
</organism>
<evidence type="ECO:0000259" key="13">
    <source>
        <dbReference type="SMART" id="SM01329"/>
    </source>
</evidence>
<gene>
    <name evidence="14" type="ORF">S03H2_02824</name>
</gene>
<dbReference type="InterPro" id="IPR019818">
    <property type="entry name" value="IsoCit/isopropylmalate_DH_CS"/>
</dbReference>
<dbReference type="GO" id="GO:0003862">
    <property type="term" value="F:3-isopropylmalate dehydrogenase activity"/>
    <property type="evidence" value="ECO:0007669"/>
    <property type="project" value="UniProtKB-EC"/>
</dbReference>
<protein>
    <recommendedName>
        <fullName evidence="4">3-isopropylmalate dehydrogenase</fullName>
        <ecNumber evidence="4">1.1.1.85</ecNumber>
    </recommendedName>
</protein>
<comment type="cofactor">
    <cofactor evidence="2">
        <name>Mg(2+)</name>
        <dbReference type="ChEBI" id="CHEBI:18420"/>
    </cofactor>
</comment>
<keyword evidence="6" id="KW-0028">Amino-acid biosynthesis</keyword>
<dbReference type="PROSITE" id="PS00470">
    <property type="entry name" value="IDH_IMDH"/>
    <property type="match status" value="1"/>
</dbReference>
<feature type="domain" description="Isopropylmalate dehydrogenase-like" evidence="13">
    <location>
        <begin position="2"/>
        <end position="343"/>
    </location>
</feature>
<keyword evidence="7" id="KW-0479">Metal-binding</keyword>
<evidence type="ECO:0000256" key="11">
    <source>
        <dbReference type="ARBA" id="ARBA00023211"/>
    </source>
</evidence>
<keyword evidence="11" id="KW-0464">Manganese</keyword>
<keyword evidence="5" id="KW-0432">Leucine biosynthesis</keyword>
<comment type="subunit">
    <text evidence="3">Homodimer.</text>
</comment>
<comment type="cofactor">
    <cofactor evidence="1">
        <name>Mn(2+)</name>
        <dbReference type="ChEBI" id="CHEBI:29035"/>
    </cofactor>
</comment>
<evidence type="ECO:0000313" key="14">
    <source>
        <dbReference type="EMBL" id="GAH27612.1"/>
    </source>
</evidence>
<evidence type="ECO:0000256" key="2">
    <source>
        <dbReference type="ARBA" id="ARBA00001946"/>
    </source>
</evidence>
<comment type="caution">
    <text evidence="14">The sequence shown here is derived from an EMBL/GenBank/DDBJ whole genome shotgun (WGS) entry which is preliminary data.</text>
</comment>
<evidence type="ECO:0000256" key="10">
    <source>
        <dbReference type="ARBA" id="ARBA00023027"/>
    </source>
</evidence>
<proteinExistence type="predicted"/>
<reference evidence="14" key="1">
    <citation type="journal article" date="2014" name="Front. Microbiol.">
        <title>High frequency of phylogenetically diverse reductive dehalogenase-homologous genes in deep subseafloor sedimentary metagenomes.</title>
        <authorList>
            <person name="Kawai M."/>
            <person name="Futagami T."/>
            <person name="Toyoda A."/>
            <person name="Takaki Y."/>
            <person name="Nishi S."/>
            <person name="Hori S."/>
            <person name="Arai W."/>
            <person name="Tsubouchi T."/>
            <person name="Morono Y."/>
            <person name="Uchiyama I."/>
            <person name="Ito T."/>
            <person name="Fujiyama A."/>
            <person name="Inagaki F."/>
            <person name="Takami H."/>
        </authorList>
    </citation>
    <scope>NUCLEOTIDE SEQUENCE</scope>
    <source>
        <strain evidence="14">Expedition CK06-06</strain>
    </source>
</reference>
<dbReference type="EC" id="1.1.1.85" evidence="4"/>
<dbReference type="GO" id="GO:0051287">
    <property type="term" value="F:NAD binding"/>
    <property type="evidence" value="ECO:0007669"/>
    <property type="project" value="InterPro"/>
</dbReference>
<evidence type="ECO:0000256" key="9">
    <source>
        <dbReference type="ARBA" id="ARBA00023002"/>
    </source>
</evidence>
<evidence type="ECO:0000256" key="3">
    <source>
        <dbReference type="ARBA" id="ARBA00011738"/>
    </source>
</evidence>
<dbReference type="EMBL" id="BARU01000985">
    <property type="protein sequence ID" value="GAH27612.1"/>
    <property type="molecule type" value="Genomic_DNA"/>
</dbReference>
<keyword evidence="12" id="KW-0100">Branched-chain amino acid biosynthesis</keyword>
<evidence type="ECO:0000256" key="1">
    <source>
        <dbReference type="ARBA" id="ARBA00001936"/>
    </source>
</evidence>
<dbReference type="PANTHER" id="PTHR42979">
    <property type="entry name" value="3-ISOPROPYLMALATE DEHYDROGENASE"/>
    <property type="match status" value="1"/>
</dbReference>
<dbReference type="GO" id="GO:0005829">
    <property type="term" value="C:cytosol"/>
    <property type="evidence" value="ECO:0007669"/>
    <property type="project" value="TreeGrafter"/>
</dbReference>
<evidence type="ECO:0000256" key="12">
    <source>
        <dbReference type="ARBA" id="ARBA00023304"/>
    </source>
</evidence>
<dbReference type="GO" id="GO:0000287">
    <property type="term" value="F:magnesium ion binding"/>
    <property type="evidence" value="ECO:0007669"/>
    <property type="project" value="InterPro"/>
</dbReference>
<dbReference type="FunFam" id="3.40.718.10:FF:000006">
    <property type="entry name" value="3-isopropylmalate dehydrogenase"/>
    <property type="match status" value="1"/>
</dbReference>
<dbReference type="AlphaFoldDB" id="X1E4Z3"/>
<evidence type="ECO:0000256" key="6">
    <source>
        <dbReference type="ARBA" id="ARBA00022605"/>
    </source>
</evidence>
<accession>X1E4Z3</accession>
<evidence type="ECO:0000256" key="8">
    <source>
        <dbReference type="ARBA" id="ARBA00022842"/>
    </source>
</evidence>
<dbReference type="InterPro" id="IPR024084">
    <property type="entry name" value="IsoPropMal-DH-like_dom"/>
</dbReference>
<evidence type="ECO:0000256" key="4">
    <source>
        <dbReference type="ARBA" id="ARBA00013101"/>
    </source>
</evidence>
<feature type="non-terminal residue" evidence="14">
    <location>
        <position position="1"/>
    </location>
</feature>
<sequence length="353" mass="38990">KKIAVIKGDGVGPEVVNEGLKVLKVINKYSDLTMEFYDAPAGGSVYKTYGESLPEKSLNIIEKSDAILFGAIGLPDLPTGVAELAILKIRQEFDLYVNLRPIKLYETAIDCCPLKDEYIGDGIDMTIVRENTEGLYAKIGGILRDEIASNIMLYTRKGCERVIKYAFEYAKKRNHKKITSVDKANVLACSQLWRKIFEEIGMKYPNIDKENFLIDAFCQWIIRKPYTCQTVVTGNLFGDIISDEAAYLLGSLGMAPSGNINPGQLSMYEPIHGAAPDIAGEGIANPVGTILSVKLMVEESFQRKDLGKDIEDCVEQALGEGRTMDIKSDKLKTLSTVDMGNLIAGKLKEQLKK</sequence>
<keyword evidence="9" id="KW-0560">Oxidoreductase</keyword>
<dbReference type="Pfam" id="PF00180">
    <property type="entry name" value="Iso_dh"/>
    <property type="match status" value="1"/>
</dbReference>
<keyword evidence="10" id="KW-0520">NAD</keyword>
<dbReference type="Gene3D" id="3.40.718.10">
    <property type="entry name" value="Isopropylmalate Dehydrogenase"/>
    <property type="match status" value="1"/>
</dbReference>
<name>X1E4Z3_9ZZZZ</name>
<dbReference type="GO" id="GO:0009098">
    <property type="term" value="P:L-leucine biosynthetic process"/>
    <property type="evidence" value="ECO:0007669"/>
    <property type="project" value="UniProtKB-KW"/>
</dbReference>
<dbReference type="InterPro" id="IPR004429">
    <property type="entry name" value="Isopropylmalate_DH"/>
</dbReference>
<evidence type="ECO:0000256" key="7">
    <source>
        <dbReference type="ARBA" id="ARBA00022723"/>
    </source>
</evidence>
<dbReference type="PANTHER" id="PTHR42979:SF1">
    <property type="entry name" value="3-ISOPROPYLMALATE DEHYDROGENASE"/>
    <property type="match status" value="1"/>
</dbReference>
<keyword evidence="8" id="KW-0460">Magnesium</keyword>
<dbReference type="SMART" id="SM01329">
    <property type="entry name" value="Iso_dh"/>
    <property type="match status" value="1"/>
</dbReference>
<dbReference type="SUPFAM" id="SSF53659">
    <property type="entry name" value="Isocitrate/Isopropylmalate dehydrogenase-like"/>
    <property type="match status" value="1"/>
</dbReference>